<dbReference type="SUPFAM" id="SSF81321">
    <property type="entry name" value="Family A G protein-coupled receptor-like"/>
    <property type="match status" value="1"/>
</dbReference>
<feature type="transmembrane region" description="Helical" evidence="21">
    <location>
        <begin position="213"/>
        <end position="238"/>
    </location>
</feature>
<protein>
    <recommendedName>
        <fullName evidence="3">C5a anaphylatoxin chemotactic receptor 1</fullName>
    </recommendedName>
    <alternativeName>
        <fullName evidence="17">C5a anaphylatoxin chemotactic receptor</fullName>
    </alternativeName>
</protein>
<evidence type="ECO:0000256" key="15">
    <source>
        <dbReference type="ARBA" id="ARBA00023329"/>
    </source>
</evidence>
<keyword evidence="7" id="KW-0765">Sulfation</keyword>
<keyword evidence="10 19" id="KW-0297">G-protein coupled receptor</keyword>
<feature type="transmembrane region" description="Helical" evidence="21">
    <location>
        <begin position="172"/>
        <end position="192"/>
    </location>
</feature>
<dbReference type="EMBL" id="VZSS01000621">
    <property type="protein sequence ID" value="NWZ88715.1"/>
    <property type="molecule type" value="Genomic_DNA"/>
</dbReference>
<dbReference type="Pfam" id="PF00001">
    <property type="entry name" value="7tm_1"/>
    <property type="match status" value="1"/>
</dbReference>
<evidence type="ECO:0000256" key="14">
    <source>
        <dbReference type="ARBA" id="ARBA00023224"/>
    </source>
</evidence>
<organism evidence="24 25">
    <name type="scientific">Poecile atricapillus</name>
    <name type="common">Black-capped chickadee</name>
    <name type="synonym">Parus atricapillus</name>
    <dbReference type="NCBI Taxonomy" id="48891"/>
    <lineage>
        <taxon>Eukaryota</taxon>
        <taxon>Metazoa</taxon>
        <taxon>Chordata</taxon>
        <taxon>Craniata</taxon>
        <taxon>Vertebrata</taxon>
        <taxon>Euteleostomi</taxon>
        <taxon>Archelosauria</taxon>
        <taxon>Archosauria</taxon>
        <taxon>Dinosauria</taxon>
        <taxon>Saurischia</taxon>
        <taxon>Theropoda</taxon>
        <taxon>Coelurosauria</taxon>
        <taxon>Aves</taxon>
        <taxon>Neognathae</taxon>
        <taxon>Neoaves</taxon>
        <taxon>Telluraves</taxon>
        <taxon>Australaves</taxon>
        <taxon>Passeriformes</taxon>
        <taxon>Paridae</taxon>
        <taxon>Poecile</taxon>
    </lineage>
</organism>
<keyword evidence="5" id="KW-0145">Chemotaxis</keyword>
<feature type="region of interest" description="Disordered" evidence="20">
    <location>
        <begin position="294"/>
        <end position="314"/>
    </location>
</feature>
<evidence type="ECO:0000313" key="25">
    <source>
        <dbReference type="Proteomes" id="UP000540071"/>
    </source>
</evidence>
<dbReference type="PANTHER" id="PTHR24225">
    <property type="entry name" value="CHEMOTACTIC RECEPTOR"/>
    <property type="match status" value="1"/>
</dbReference>
<dbReference type="InterPro" id="IPR017452">
    <property type="entry name" value="GPCR_Rhodpsn_7TM"/>
</dbReference>
<evidence type="ECO:0000256" key="1">
    <source>
        <dbReference type="ARBA" id="ARBA00004541"/>
    </source>
</evidence>
<comment type="caution">
    <text evidence="24">The sequence shown here is derived from an EMBL/GenBank/DDBJ whole genome shotgun (WGS) entry which is preliminary data.</text>
</comment>
<sequence length="314" mass="33302">QIPLGHRWVLVLYAAIFLLGVPGNAAVLWVTASELRSAVNGVWFSNLALADLLSCLALPFLALPLATDHHWPLGRAACKALPSLTVLAMFSSVLLLTAISADRWALVARPVWCHNHRTPLLAAAVCAGAWAAAAALTAPSFAFRHLRTDPFSTKTTCVLSYGHRRGAEVGTAVLRFLCGFLGPFAVISGCYGRLLLRVRERGLGRSQKATRTVLVVIISFFACWLPYHAVGLVLAAAAPGAAAFRGAQAADPAVAGLAYVNGCVNPIIYLVMGRGLGRVRRSWRAMMRAVMSDEGGVTTESRGRSGGTTVESEG</sequence>
<keyword evidence="25" id="KW-1185">Reference proteome</keyword>
<dbReference type="AlphaFoldDB" id="A0A7K7RA41"/>
<evidence type="ECO:0000256" key="20">
    <source>
        <dbReference type="SAM" id="MobiDB-lite"/>
    </source>
</evidence>
<dbReference type="GO" id="GO:0004930">
    <property type="term" value="F:G protein-coupled receptor activity"/>
    <property type="evidence" value="ECO:0007669"/>
    <property type="project" value="UniProtKB-KW"/>
</dbReference>
<evidence type="ECO:0000256" key="3">
    <source>
        <dbReference type="ARBA" id="ARBA00016344"/>
    </source>
</evidence>
<evidence type="ECO:0000256" key="8">
    <source>
        <dbReference type="ARBA" id="ARBA00022692"/>
    </source>
</evidence>
<accession>A0A7K7RA41</accession>
<comment type="similarity">
    <text evidence="19">Belongs to the G-protein coupled receptor 1 family.</text>
</comment>
<evidence type="ECO:0000256" key="13">
    <source>
        <dbReference type="ARBA" id="ARBA00023170"/>
    </source>
</evidence>
<proteinExistence type="inferred from homology"/>
<evidence type="ECO:0000256" key="17">
    <source>
        <dbReference type="ARBA" id="ARBA00033421"/>
    </source>
</evidence>
<dbReference type="GO" id="GO:0004878">
    <property type="term" value="F:complement component C5a receptor activity"/>
    <property type="evidence" value="ECO:0007669"/>
    <property type="project" value="TreeGrafter"/>
</dbReference>
<evidence type="ECO:0000256" key="19">
    <source>
        <dbReference type="RuleBase" id="RU000688"/>
    </source>
</evidence>
<keyword evidence="12" id="KW-1015">Disulfide bond</keyword>
<evidence type="ECO:0000259" key="22">
    <source>
        <dbReference type="PROSITE" id="PS50262"/>
    </source>
</evidence>
<evidence type="ECO:0000313" key="24">
    <source>
        <dbReference type="EMBL" id="NWZ88715.1"/>
    </source>
</evidence>
<comment type="similarity">
    <text evidence="16">Belongs to the chemokine-like receptor (CMKLR) family.</text>
</comment>
<dbReference type="Proteomes" id="UP000540071">
    <property type="component" value="Unassembled WGS sequence"/>
</dbReference>
<evidence type="ECO:0000256" key="6">
    <source>
        <dbReference type="ARBA" id="ARBA00022553"/>
    </source>
</evidence>
<feature type="non-terminal residue" evidence="24">
    <location>
        <position position="314"/>
    </location>
</feature>
<feature type="transmembrane region" description="Helical" evidence="21">
    <location>
        <begin position="120"/>
        <end position="143"/>
    </location>
</feature>
<dbReference type="PANTHER" id="PTHR24225:SF29">
    <property type="entry name" value="C5A ANAPHYLATOXIN CHEMOTACTIC RECEPTOR 1"/>
    <property type="match status" value="1"/>
</dbReference>
<keyword evidence="11 21" id="KW-0472">Membrane</keyword>
<keyword evidence="9 21" id="KW-1133">Transmembrane helix</keyword>
<comment type="function">
    <text evidence="18">Receptor for the chemotactic and inflammatory peptide anaphylatoxin C5a. The ligand interacts with at least two sites on the receptor: a high-affinity site on the extracellular N-terminus, and a second site in the transmembrane region which activates downstream signaling events. Receptor activation stimulates chemotaxis, granule enzyme release, intracellular calcium release and superoxide anion production.</text>
</comment>
<feature type="transmembrane region" description="Helical" evidence="21">
    <location>
        <begin position="258"/>
        <end position="277"/>
    </location>
</feature>
<dbReference type="PROSITE" id="PS00237">
    <property type="entry name" value="G_PROTEIN_RECEP_F1_1"/>
    <property type="match status" value="1"/>
</dbReference>
<feature type="transmembrane region" description="Helical" evidence="21">
    <location>
        <begin position="6"/>
        <end position="30"/>
    </location>
</feature>
<keyword evidence="4" id="KW-1003">Cell membrane</keyword>
<dbReference type="GO" id="GO:0006935">
    <property type="term" value="P:chemotaxis"/>
    <property type="evidence" value="ECO:0007669"/>
    <property type="project" value="UniProtKB-KW"/>
</dbReference>
<dbReference type="InterPro" id="IPR000276">
    <property type="entry name" value="GPCR_Rhodpsn"/>
</dbReference>
<dbReference type="GO" id="GO:0006954">
    <property type="term" value="P:inflammatory response"/>
    <property type="evidence" value="ECO:0007669"/>
    <property type="project" value="TreeGrafter"/>
</dbReference>
<dbReference type="GO" id="GO:0005886">
    <property type="term" value="C:plasma membrane"/>
    <property type="evidence" value="ECO:0007669"/>
    <property type="project" value="UniProtKB-SubCell"/>
</dbReference>
<dbReference type="EMBL" id="VZSS01000345">
    <property type="protein sequence ID" value="NWZ88502.1"/>
    <property type="molecule type" value="Genomic_DNA"/>
</dbReference>
<feature type="non-terminal residue" evidence="24">
    <location>
        <position position="1"/>
    </location>
</feature>
<evidence type="ECO:0000256" key="2">
    <source>
        <dbReference type="ARBA" id="ARBA00004651"/>
    </source>
</evidence>
<dbReference type="GO" id="GO:0007204">
    <property type="term" value="P:positive regulation of cytosolic calcium ion concentration"/>
    <property type="evidence" value="ECO:0007669"/>
    <property type="project" value="TreeGrafter"/>
</dbReference>
<comment type="subcellular location">
    <subcellularLocation>
        <location evidence="2">Cell membrane</location>
        <topology evidence="2">Multi-pass membrane protein</topology>
    </subcellularLocation>
    <subcellularLocation>
        <location evidence="1">Cytoplasmic vesicle</location>
    </subcellularLocation>
</comment>
<dbReference type="InterPro" id="IPR000826">
    <property type="entry name" value="Formyl_rcpt-rel"/>
</dbReference>
<dbReference type="GO" id="GO:0007200">
    <property type="term" value="P:phospholipase C-activating G protein-coupled receptor signaling pathway"/>
    <property type="evidence" value="ECO:0007669"/>
    <property type="project" value="TreeGrafter"/>
</dbReference>
<evidence type="ECO:0000256" key="18">
    <source>
        <dbReference type="ARBA" id="ARBA00045990"/>
    </source>
</evidence>
<evidence type="ECO:0000256" key="10">
    <source>
        <dbReference type="ARBA" id="ARBA00023040"/>
    </source>
</evidence>
<dbReference type="Gene3D" id="1.20.1070.10">
    <property type="entry name" value="Rhodopsin 7-helix transmembrane proteins"/>
    <property type="match status" value="1"/>
</dbReference>
<evidence type="ECO:0000256" key="21">
    <source>
        <dbReference type="SAM" id="Phobius"/>
    </source>
</evidence>
<dbReference type="PROSITE" id="PS50262">
    <property type="entry name" value="G_PROTEIN_RECEP_F1_2"/>
    <property type="match status" value="1"/>
</dbReference>
<keyword evidence="14 19" id="KW-0807">Transducer</keyword>
<dbReference type="PRINTS" id="PR00426">
    <property type="entry name" value="C5ANPHYLTXNR"/>
</dbReference>
<evidence type="ECO:0000256" key="16">
    <source>
        <dbReference type="ARBA" id="ARBA00025736"/>
    </source>
</evidence>
<feature type="domain" description="G-protein coupled receptors family 1 profile" evidence="22">
    <location>
        <begin position="23"/>
        <end position="269"/>
    </location>
</feature>
<evidence type="ECO:0000256" key="12">
    <source>
        <dbReference type="ARBA" id="ARBA00023157"/>
    </source>
</evidence>
<evidence type="ECO:0000256" key="11">
    <source>
        <dbReference type="ARBA" id="ARBA00023136"/>
    </source>
</evidence>
<keyword evidence="8 19" id="KW-0812">Transmembrane</keyword>
<dbReference type="PRINTS" id="PR00237">
    <property type="entry name" value="GPCRRHODOPSN"/>
</dbReference>
<gene>
    <name evidence="24" type="primary">C5ar1_1</name>
    <name evidence="23" type="synonym">C5ar1_0</name>
    <name evidence="24" type="ORF">POEATR_R04568</name>
    <name evidence="23" type="ORF">POEATR_R14890</name>
</gene>
<dbReference type="PRINTS" id="PR01104">
    <property type="entry name" value="ANPHYLATOXNR"/>
</dbReference>
<evidence type="ECO:0000256" key="4">
    <source>
        <dbReference type="ARBA" id="ARBA00022475"/>
    </source>
</evidence>
<dbReference type="GO" id="GO:0031410">
    <property type="term" value="C:cytoplasmic vesicle"/>
    <property type="evidence" value="ECO:0007669"/>
    <property type="project" value="UniProtKB-SubCell"/>
</dbReference>
<feature type="transmembrane region" description="Helical" evidence="21">
    <location>
        <begin position="42"/>
        <end position="61"/>
    </location>
</feature>
<reference evidence="24 25" key="1">
    <citation type="submission" date="2019-09" db="EMBL/GenBank/DDBJ databases">
        <title>Bird 10,000 Genomes (B10K) Project - Family phase.</title>
        <authorList>
            <person name="Zhang G."/>
        </authorList>
    </citation>
    <scope>NUCLEOTIDE SEQUENCE [LARGE SCALE GENOMIC DNA]</scope>
    <source>
        <strain evidence="24">OUT-0023</strain>
        <tissue evidence="24">Blood</tissue>
    </source>
</reference>
<keyword evidence="6" id="KW-0597">Phosphoprotein</keyword>
<feature type="transmembrane region" description="Helical" evidence="21">
    <location>
        <begin position="81"/>
        <end position="99"/>
    </location>
</feature>
<name>A0A7K7RA41_POEAT</name>
<keyword evidence="15" id="KW-0968">Cytoplasmic vesicle</keyword>
<dbReference type="FunFam" id="1.20.1070.10:FF:000034">
    <property type="entry name" value="G-protein coupled receptor 1"/>
    <property type="match status" value="1"/>
</dbReference>
<evidence type="ECO:0000256" key="7">
    <source>
        <dbReference type="ARBA" id="ARBA00022641"/>
    </source>
</evidence>
<keyword evidence="13 19" id="KW-0675">Receptor</keyword>
<evidence type="ECO:0000256" key="5">
    <source>
        <dbReference type="ARBA" id="ARBA00022500"/>
    </source>
</evidence>
<evidence type="ECO:0000256" key="9">
    <source>
        <dbReference type="ARBA" id="ARBA00022989"/>
    </source>
</evidence>
<dbReference type="InterPro" id="IPR002234">
    <property type="entry name" value="Anphylx_rcpt_C3a/C5a1-2"/>
</dbReference>
<evidence type="ECO:0000313" key="23">
    <source>
        <dbReference type="EMBL" id="NWZ88502.1"/>
    </source>
</evidence>